<organism evidence="1 2">
    <name type="scientific">Cardamine amara subsp. amara</name>
    <dbReference type="NCBI Taxonomy" id="228776"/>
    <lineage>
        <taxon>Eukaryota</taxon>
        <taxon>Viridiplantae</taxon>
        <taxon>Streptophyta</taxon>
        <taxon>Embryophyta</taxon>
        <taxon>Tracheophyta</taxon>
        <taxon>Spermatophyta</taxon>
        <taxon>Magnoliopsida</taxon>
        <taxon>eudicotyledons</taxon>
        <taxon>Gunneridae</taxon>
        <taxon>Pentapetalae</taxon>
        <taxon>rosids</taxon>
        <taxon>malvids</taxon>
        <taxon>Brassicales</taxon>
        <taxon>Brassicaceae</taxon>
        <taxon>Cardamineae</taxon>
        <taxon>Cardamine</taxon>
    </lineage>
</organism>
<keyword evidence="2" id="KW-1185">Reference proteome</keyword>
<dbReference type="PANTHER" id="PTHR11439:SF521">
    <property type="entry name" value="RNA-DIRECTED DNA POLYMERASE"/>
    <property type="match status" value="1"/>
</dbReference>
<evidence type="ECO:0000313" key="1">
    <source>
        <dbReference type="EMBL" id="KAL1214092.1"/>
    </source>
</evidence>
<sequence>MKDMGLADVILGIKIHRHAGGIILSQSHYSQKILDRFKNYSSGTAKTPVDPHIHLTKNSGDAVSQVEYARVIGSLMYLTNCTRPDLAHAVNILSRYTSNPGHKHWKAITRVLNYLRYTKNYGLHYGTEPGVLEGYSDANWIADSKTQNPQVDMYLH</sequence>
<dbReference type="AlphaFoldDB" id="A0ABD1B558"/>
<proteinExistence type="predicted"/>
<gene>
    <name evidence="1" type="ORF">V5N11_030594</name>
</gene>
<evidence type="ECO:0000313" key="2">
    <source>
        <dbReference type="Proteomes" id="UP001558713"/>
    </source>
</evidence>
<protein>
    <submittedName>
        <fullName evidence="1">Retrovirus-related Pol polyprotein from transposon TNT 1-94</fullName>
    </submittedName>
</protein>
<accession>A0ABD1B558</accession>
<comment type="caution">
    <text evidence="1">The sequence shown here is derived from an EMBL/GenBank/DDBJ whole genome shotgun (WGS) entry which is preliminary data.</text>
</comment>
<reference evidence="1 2" key="1">
    <citation type="submission" date="2024-04" db="EMBL/GenBank/DDBJ databases">
        <title>Genome assembly C_amara_ONT_v2.</title>
        <authorList>
            <person name="Yant L."/>
            <person name="Moore C."/>
            <person name="Slenker M."/>
        </authorList>
    </citation>
    <scope>NUCLEOTIDE SEQUENCE [LARGE SCALE GENOMIC DNA]</scope>
    <source>
        <tissue evidence="1">Leaf</tissue>
    </source>
</reference>
<dbReference type="PANTHER" id="PTHR11439">
    <property type="entry name" value="GAG-POL-RELATED RETROTRANSPOSON"/>
    <property type="match status" value="1"/>
</dbReference>
<name>A0ABD1B558_CARAN</name>
<dbReference type="EMBL" id="JBANAX010000323">
    <property type="protein sequence ID" value="KAL1214092.1"/>
    <property type="molecule type" value="Genomic_DNA"/>
</dbReference>
<dbReference type="Proteomes" id="UP001558713">
    <property type="component" value="Unassembled WGS sequence"/>
</dbReference>